<dbReference type="PROSITE" id="PS50123">
    <property type="entry name" value="CHER"/>
    <property type="match status" value="1"/>
</dbReference>
<organism evidence="14 15">
    <name type="scientific">Magnetovibrio blakemorei</name>
    <dbReference type="NCBI Taxonomy" id="28181"/>
    <lineage>
        <taxon>Bacteria</taxon>
        <taxon>Pseudomonadati</taxon>
        <taxon>Pseudomonadota</taxon>
        <taxon>Alphaproteobacteria</taxon>
        <taxon>Rhodospirillales</taxon>
        <taxon>Magnetovibrionaceae</taxon>
        <taxon>Magnetovibrio</taxon>
    </lineage>
</organism>
<dbReference type="InterPro" id="IPR003661">
    <property type="entry name" value="HisK_dim/P_dom"/>
</dbReference>
<dbReference type="Pfam" id="PF01339">
    <property type="entry name" value="CheB_methylest"/>
    <property type="match status" value="1"/>
</dbReference>
<dbReference type="PROSITE" id="PS50112">
    <property type="entry name" value="PAS"/>
    <property type="match status" value="1"/>
</dbReference>
<evidence type="ECO:0000256" key="8">
    <source>
        <dbReference type="SAM" id="MobiDB-lite"/>
    </source>
</evidence>
<dbReference type="Pfam" id="PF02518">
    <property type="entry name" value="HATPase_c"/>
    <property type="match status" value="1"/>
</dbReference>
<dbReference type="InterPro" id="IPR022642">
    <property type="entry name" value="CheR_C"/>
</dbReference>
<dbReference type="InterPro" id="IPR005467">
    <property type="entry name" value="His_kinase_dom"/>
</dbReference>
<evidence type="ECO:0000259" key="13">
    <source>
        <dbReference type="PROSITE" id="PS50123"/>
    </source>
</evidence>
<evidence type="ECO:0000313" key="14">
    <source>
        <dbReference type="EMBL" id="OEJ68407.1"/>
    </source>
</evidence>
<dbReference type="NCBIfam" id="TIGR00229">
    <property type="entry name" value="sensory_box"/>
    <property type="match status" value="1"/>
</dbReference>
<dbReference type="Gene3D" id="3.30.450.20">
    <property type="entry name" value="PAS domain"/>
    <property type="match status" value="2"/>
</dbReference>
<dbReference type="SMART" id="SM00388">
    <property type="entry name" value="HisKA"/>
    <property type="match status" value="1"/>
</dbReference>
<dbReference type="InterPro" id="IPR022641">
    <property type="entry name" value="CheR_N"/>
</dbReference>
<dbReference type="AlphaFoldDB" id="A0A1E5Q9Q0"/>
<feature type="domain" description="Histidine kinase" evidence="9">
    <location>
        <begin position="1024"/>
        <end position="1245"/>
    </location>
</feature>
<dbReference type="PROSITE" id="PS50122">
    <property type="entry name" value="CHEB"/>
    <property type="match status" value="1"/>
</dbReference>
<keyword evidence="6" id="KW-0145">Chemotaxis</keyword>
<sequence>MSPRKNTPVEFSSVESAPENNGADLTTTGKKPAARKKTTTSQKAGASKAPKDELFVVGIGASAGGLEALRPLVTNLPALSNMTYVVAQHLSPDYRSMLTQLLGRETEIKIEEIVDGTVVEKNTIYITPPNKDVLIRNSTLWLRKPSAPVGPKPSVNAFFVSLAEDKGEYAIGIILSGTGTDGAHGIRALKANSGFTIVQDPETAKYDGMPRAAIATGCVDQLSSPDKIGQELASLARFPRLVVQKSAAAAGSGTIDEIFRMVRNRTDIDFSQYKPNTLRRRLERRLAANRIETLEVYLEYVRRQPQELDLLCKDILISVTSFFRDTKAFKDLSLALPQILKGKRPGDSIRIWVAGCATGEEAYSIAMLLTDHLGNSINEYTVQIFATDVDLDAMAHARKGLYSAETVKNLDNASIDKYFDQMAQSYQVKKPIRELVVFARQDLAKDPPFVRVDMISCRNVMIYFNTDLQNKIFSVFHYALNTDGHLFLGKSESVGHHVDFFRPIRSTSKLFKKRVGQEKQLLPMFSHFRSKIPISAEKEEEKKEVSVTNLMNETFVKAYAPDSVVVNGDMDILHFHENVETFMNLPRGKPNLNLSKLIIDEFRTDLRVLLHRARKDRMPVYGTKKLIMQKDGNVNARLVVRPLFIDQDDDFLFLVSCETEKAIAGIEVQESGSLDQDAEMRIAELEQELIATKENLQTVVEELETSNEELQALNEEMQAANEELQSSNEELETSNEELQSTNEELTTVNEELQVRTLELGEANTDLENIQDNIGFALIVVDRELRVTRFTPQSVRLFGLMSTDLGQVITSVPSHTDIKNLRSSLQEVILSNKSYFSEVTADNLIYRMRIAPYHNHEGKTDGAILTFIDETEVRAAQRKLQANEEWIRNVTDSVPALIFHADANEKYWFANRPYADFYGKTVEKVIGSSIKEIVGNTNYKVIKPHKDMVLKGESQTFEREVVDVNGDKTYMSQRFEPQIDEQGNVIGFFAIHSDITDLKTVEADLWQAKEKAEEASRAKTDFLANMSHELRTPLNAIMAFSEIIHHQHFGQIEIQKYTEYAKDIHDSGTHLLSLINEILDLAKIEARKIELHEEEVNVKDVAEKAIKLVAERAESAGVNVICECPEILPMLWVDETSLKRIAINLLDNAVKFTPRGGTVTVFASASELGFDVVVSDTGIGIPPGDIDRIMRPFEQVLGPMSSDKGGGTGLGLSITKSLVELNGGTINIHSQLNKGTVVTVLFPASKIC</sequence>
<keyword evidence="15" id="KW-1185">Reference proteome</keyword>
<dbReference type="SMART" id="SM00091">
    <property type="entry name" value="PAS"/>
    <property type="match status" value="2"/>
</dbReference>
<feature type="domain" description="CheB-type methylesterase" evidence="12">
    <location>
        <begin position="50"/>
        <end position="234"/>
    </location>
</feature>
<keyword evidence="4" id="KW-0808">Transferase</keyword>
<comment type="caution">
    <text evidence="14">The sequence shown here is derived from an EMBL/GenBank/DDBJ whole genome shotgun (WGS) entry which is preliminary data.</text>
</comment>
<evidence type="ECO:0000256" key="7">
    <source>
        <dbReference type="SAM" id="Coils"/>
    </source>
</evidence>
<dbReference type="Gene3D" id="3.30.565.10">
    <property type="entry name" value="Histidine kinase-like ATPase, C-terminal domain"/>
    <property type="match status" value="1"/>
</dbReference>
<feature type="compositionally biased region" description="Polar residues" evidence="8">
    <location>
        <begin position="9"/>
        <end position="29"/>
    </location>
</feature>
<comment type="catalytic activity">
    <reaction evidence="2">
        <text>L-glutamyl-[protein] + S-adenosyl-L-methionine = [protein]-L-glutamate 5-O-methyl ester + S-adenosyl-L-homocysteine</text>
        <dbReference type="Rhea" id="RHEA:24452"/>
        <dbReference type="Rhea" id="RHEA-COMP:10208"/>
        <dbReference type="Rhea" id="RHEA-COMP:10311"/>
        <dbReference type="ChEBI" id="CHEBI:29973"/>
        <dbReference type="ChEBI" id="CHEBI:57856"/>
        <dbReference type="ChEBI" id="CHEBI:59789"/>
        <dbReference type="ChEBI" id="CHEBI:82795"/>
        <dbReference type="EC" id="2.1.1.80"/>
    </reaction>
</comment>
<dbReference type="SUPFAM" id="SSF55785">
    <property type="entry name" value="PYP-like sensor domain (PAS domain)"/>
    <property type="match status" value="2"/>
</dbReference>
<dbReference type="Gene3D" id="3.40.50.180">
    <property type="entry name" value="Methylesterase CheB, C-terminal domain"/>
    <property type="match status" value="1"/>
</dbReference>
<dbReference type="Pfam" id="PF01739">
    <property type="entry name" value="CheR"/>
    <property type="match status" value="1"/>
</dbReference>
<dbReference type="InterPro" id="IPR029063">
    <property type="entry name" value="SAM-dependent_MTases_sf"/>
</dbReference>
<feature type="coiled-coil region" evidence="7">
    <location>
        <begin position="675"/>
        <end position="755"/>
    </location>
</feature>
<dbReference type="SUPFAM" id="SSF53335">
    <property type="entry name" value="S-adenosyl-L-methionine-dependent methyltransferases"/>
    <property type="match status" value="1"/>
</dbReference>
<evidence type="ECO:0000259" key="11">
    <source>
        <dbReference type="PROSITE" id="PS50113"/>
    </source>
</evidence>
<dbReference type="PRINTS" id="PR00996">
    <property type="entry name" value="CHERMTFRASE"/>
</dbReference>
<accession>A0A1E5Q9Q0</accession>
<dbReference type="GO" id="GO:0008984">
    <property type="term" value="F:protein-glutamate methylesterase activity"/>
    <property type="evidence" value="ECO:0007669"/>
    <property type="project" value="InterPro"/>
</dbReference>
<dbReference type="InterPro" id="IPR000014">
    <property type="entry name" value="PAS"/>
</dbReference>
<dbReference type="GO" id="GO:0000155">
    <property type="term" value="F:phosphorelay sensor kinase activity"/>
    <property type="evidence" value="ECO:0007669"/>
    <property type="project" value="InterPro"/>
</dbReference>
<evidence type="ECO:0000256" key="2">
    <source>
        <dbReference type="ARBA" id="ARBA00001541"/>
    </source>
</evidence>
<dbReference type="InterPro" id="IPR003594">
    <property type="entry name" value="HATPase_dom"/>
</dbReference>
<evidence type="ECO:0000259" key="9">
    <source>
        <dbReference type="PROSITE" id="PS50109"/>
    </source>
</evidence>
<dbReference type="SUPFAM" id="SSF52738">
    <property type="entry name" value="Methylesterase CheB, C-terminal domain"/>
    <property type="match status" value="1"/>
</dbReference>
<evidence type="ECO:0000256" key="6">
    <source>
        <dbReference type="PROSITE-ProRule" id="PRU00050"/>
    </source>
</evidence>
<dbReference type="InterPro" id="IPR000780">
    <property type="entry name" value="CheR_MeTrfase"/>
</dbReference>
<dbReference type="GO" id="GO:0000156">
    <property type="term" value="F:phosphorelay response regulator activity"/>
    <property type="evidence" value="ECO:0007669"/>
    <property type="project" value="InterPro"/>
</dbReference>
<dbReference type="GO" id="GO:0006935">
    <property type="term" value="P:chemotaxis"/>
    <property type="evidence" value="ECO:0007669"/>
    <property type="project" value="UniProtKB-UniRule"/>
</dbReference>
<dbReference type="GO" id="GO:0032259">
    <property type="term" value="P:methylation"/>
    <property type="evidence" value="ECO:0007669"/>
    <property type="project" value="UniProtKB-KW"/>
</dbReference>
<evidence type="ECO:0000256" key="3">
    <source>
        <dbReference type="ARBA" id="ARBA00022603"/>
    </source>
</evidence>
<dbReference type="GO" id="GO:0005737">
    <property type="term" value="C:cytoplasm"/>
    <property type="evidence" value="ECO:0007669"/>
    <property type="project" value="InterPro"/>
</dbReference>
<evidence type="ECO:0000256" key="4">
    <source>
        <dbReference type="ARBA" id="ARBA00022679"/>
    </source>
</evidence>
<dbReference type="STRING" id="28181.BEN30_06530"/>
<keyword evidence="3" id="KW-0489">Methyltransferase</keyword>
<dbReference type="PANTHER" id="PTHR24422">
    <property type="entry name" value="CHEMOTAXIS PROTEIN METHYLTRANSFERASE"/>
    <property type="match status" value="1"/>
</dbReference>
<reference evidence="15" key="1">
    <citation type="submission" date="2016-07" db="EMBL/GenBank/DDBJ databases">
        <authorList>
            <person name="Florea S."/>
            <person name="Webb J.S."/>
            <person name="Jaromczyk J."/>
            <person name="Schardl C.L."/>
        </authorList>
    </citation>
    <scope>NUCLEOTIDE SEQUENCE [LARGE SCALE GENOMIC DNA]</scope>
    <source>
        <strain evidence="15">MV-1</strain>
    </source>
</reference>
<name>A0A1E5Q9Q0_9PROT</name>
<gene>
    <name evidence="14" type="ORF">BEN30_06530</name>
</gene>
<dbReference type="EMBL" id="MCGG01000014">
    <property type="protein sequence ID" value="OEJ68407.1"/>
    <property type="molecule type" value="Genomic_DNA"/>
</dbReference>
<dbReference type="PROSITE" id="PS50109">
    <property type="entry name" value="HIS_KIN"/>
    <property type="match status" value="1"/>
</dbReference>
<dbReference type="InterPro" id="IPR035965">
    <property type="entry name" value="PAS-like_dom_sf"/>
</dbReference>
<dbReference type="InterPro" id="IPR036890">
    <property type="entry name" value="HATPase_C_sf"/>
</dbReference>
<dbReference type="Pfam" id="PF00512">
    <property type="entry name" value="HisKA"/>
    <property type="match status" value="1"/>
</dbReference>
<dbReference type="Pfam" id="PF03705">
    <property type="entry name" value="CheR_N"/>
    <property type="match status" value="1"/>
</dbReference>
<dbReference type="InterPro" id="IPR013656">
    <property type="entry name" value="PAS_4"/>
</dbReference>
<evidence type="ECO:0000256" key="5">
    <source>
        <dbReference type="ARBA" id="ARBA00022691"/>
    </source>
</evidence>
<dbReference type="SMART" id="SM00387">
    <property type="entry name" value="HATPase_c"/>
    <property type="match status" value="1"/>
</dbReference>
<dbReference type="CDD" id="cd00130">
    <property type="entry name" value="PAS"/>
    <property type="match status" value="2"/>
</dbReference>
<dbReference type="SUPFAM" id="SSF47384">
    <property type="entry name" value="Homodimeric domain of signal transducing histidine kinase"/>
    <property type="match status" value="1"/>
</dbReference>
<dbReference type="SUPFAM" id="SSF55874">
    <property type="entry name" value="ATPase domain of HSP90 chaperone/DNA topoisomerase II/histidine kinase"/>
    <property type="match status" value="1"/>
</dbReference>
<evidence type="ECO:0000259" key="10">
    <source>
        <dbReference type="PROSITE" id="PS50112"/>
    </source>
</evidence>
<dbReference type="Gene3D" id="3.40.50.150">
    <property type="entry name" value="Vaccinia Virus protein VP39"/>
    <property type="match status" value="1"/>
</dbReference>
<dbReference type="CDD" id="cd00082">
    <property type="entry name" value="HisKA"/>
    <property type="match status" value="1"/>
</dbReference>
<dbReference type="CDD" id="cd16434">
    <property type="entry name" value="CheB-CheR_fusion"/>
    <property type="match status" value="1"/>
</dbReference>
<keyword evidence="6" id="KW-0378">Hydrolase</keyword>
<proteinExistence type="predicted"/>
<feature type="active site" evidence="6">
    <location>
        <position position="181"/>
    </location>
</feature>
<feature type="active site" evidence="6">
    <location>
        <position position="89"/>
    </location>
</feature>
<dbReference type="InterPro" id="IPR000673">
    <property type="entry name" value="Sig_transdc_resp-reg_Me-estase"/>
</dbReference>
<dbReference type="InterPro" id="IPR000700">
    <property type="entry name" value="PAS-assoc_C"/>
</dbReference>
<keyword evidence="5" id="KW-0949">S-adenosyl-L-methionine</keyword>
<feature type="active site" evidence="6">
    <location>
        <position position="62"/>
    </location>
</feature>
<dbReference type="Proteomes" id="UP000095347">
    <property type="component" value="Unassembled WGS sequence"/>
</dbReference>
<dbReference type="Gene3D" id="1.10.155.10">
    <property type="entry name" value="Chemotaxis receptor methyltransferase CheR, N-terminal domain"/>
    <property type="match status" value="1"/>
</dbReference>
<evidence type="ECO:0000259" key="12">
    <source>
        <dbReference type="PROSITE" id="PS50122"/>
    </source>
</evidence>
<dbReference type="SUPFAM" id="SSF57997">
    <property type="entry name" value="Tropomyosin"/>
    <property type="match status" value="1"/>
</dbReference>
<dbReference type="Pfam" id="PF08448">
    <property type="entry name" value="PAS_4"/>
    <property type="match status" value="1"/>
</dbReference>
<dbReference type="GO" id="GO:0008983">
    <property type="term" value="F:protein-glutamate O-methyltransferase activity"/>
    <property type="evidence" value="ECO:0007669"/>
    <property type="project" value="UniProtKB-EC"/>
</dbReference>
<evidence type="ECO:0000256" key="1">
    <source>
        <dbReference type="ARBA" id="ARBA00000085"/>
    </source>
</evidence>
<comment type="catalytic activity">
    <reaction evidence="1">
        <text>ATP + protein L-histidine = ADP + protein N-phospho-L-histidine.</text>
        <dbReference type="EC" id="2.7.13.3"/>
    </reaction>
</comment>
<dbReference type="RefSeq" id="WP_069957248.1">
    <property type="nucleotide sequence ID" value="NZ_MCGG01000014.1"/>
</dbReference>
<keyword evidence="7" id="KW-0175">Coiled coil</keyword>
<evidence type="ECO:0000313" key="15">
    <source>
        <dbReference type="Proteomes" id="UP000095347"/>
    </source>
</evidence>
<dbReference type="Pfam" id="PF13596">
    <property type="entry name" value="PAS_10"/>
    <property type="match status" value="1"/>
</dbReference>
<dbReference type="InterPro" id="IPR036804">
    <property type="entry name" value="CheR_N_sf"/>
</dbReference>
<dbReference type="SUPFAM" id="SSF47757">
    <property type="entry name" value="Chemotaxis receptor methyltransferase CheR, N-terminal domain"/>
    <property type="match status" value="1"/>
</dbReference>
<dbReference type="SMART" id="SM00138">
    <property type="entry name" value="MeTrc"/>
    <property type="match status" value="1"/>
</dbReference>
<feature type="domain" description="CheR-type methyltransferase" evidence="13">
    <location>
        <begin position="255"/>
        <end position="514"/>
    </location>
</feature>
<dbReference type="InterPro" id="IPR035909">
    <property type="entry name" value="CheB_C"/>
</dbReference>
<feature type="domain" description="PAS" evidence="10">
    <location>
        <begin position="882"/>
        <end position="952"/>
    </location>
</feature>
<dbReference type="InterPro" id="IPR050903">
    <property type="entry name" value="Bact_Chemotaxis_MeTrfase"/>
</dbReference>
<dbReference type="PROSITE" id="PS50113">
    <property type="entry name" value="PAC"/>
    <property type="match status" value="1"/>
</dbReference>
<protein>
    <recommendedName>
        <fullName evidence="16">Protein-glutamate O-methyltransferase</fullName>
    </recommendedName>
</protein>
<feature type="region of interest" description="Disordered" evidence="8">
    <location>
        <begin position="1"/>
        <end position="47"/>
    </location>
</feature>
<dbReference type="InterPro" id="IPR036097">
    <property type="entry name" value="HisK_dim/P_sf"/>
</dbReference>
<dbReference type="Gene3D" id="1.10.287.130">
    <property type="match status" value="1"/>
</dbReference>
<feature type="domain" description="PAC" evidence="11">
    <location>
        <begin position="954"/>
        <end position="1006"/>
    </location>
</feature>
<evidence type="ECO:0008006" key="16">
    <source>
        <dbReference type="Google" id="ProtNLM"/>
    </source>
</evidence>